<reference evidence="2 3" key="1">
    <citation type="submission" date="2023-03" db="EMBL/GenBank/DDBJ databases">
        <title>Isolation and description of six Streptomyces strains from soil environments, able to metabolize different microbial glucans.</title>
        <authorList>
            <person name="Widen T."/>
            <person name="Larsbrink J."/>
        </authorList>
    </citation>
    <scope>NUCLEOTIDE SEQUENCE [LARGE SCALE GENOMIC DNA]</scope>
    <source>
        <strain evidence="2 3">Alt2</strain>
    </source>
</reference>
<dbReference type="Pfam" id="PF11139">
    <property type="entry name" value="SfLAP"/>
    <property type="match status" value="1"/>
</dbReference>
<evidence type="ECO:0000313" key="3">
    <source>
        <dbReference type="Proteomes" id="UP001235744"/>
    </source>
</evidence>
<gene>
    <name evidence="2" type="ORF">P8A19_03800</name>
</gene>
<dbReference type="RefSeq" id="WP_306105739.1">
    <property type="nucleotide sequence ID" value="NZ_CP120988.1"/>
</dbReference>
<organism evidence="2 3">
    <name type="scientific">Streptomyces poriferorum</name>
    <dbReference type="NCBI Taxonomy" id="2798799"/>
    <lineage>
        <taxon>Bacteria</taxon>
        <taxon>Bacillati</taxon>
        <taxon>Actinomycetota</taxon>
        <taxon>Actinomycetes</taxon>
        <taxon>Kitasatosporales</taxon>
        <taxon>Streptomycetaceae</taxon>
        <taxon>Streptomyces</taxon>
    </lineage>
</organism>
<sequence>MVLDLVIIGLAINLGPLHNSAFILLLSTPRGVRKGLAFVLAWLGCLVLVLAAVILLTGGKPPAPRSAPSTAALALKLALGIGMVVYAERKRRRGSRPRRSPKWLSRLDNASLWTAAGLGVVLQPWGLVAAGAATVVQAHLSSIGSYVALFVFCLLATSGLLAMLLYATFRPVEARARLGALRDWTESHQDQAIVTLSLLAGLWLVAKSLYQLV</sequence>
<name>A0ABY9IHA7_9ACTN</name>
<keyword evidence="3" id="KW-1185">Reference proteome</keyword>
<dbReference type="EMBL" id="CP120988">
    <property type="protein sequence ID" value="WLQ54623.1"/>
    <property type="molecule type" value="Genomic_DNA"/>
</dbReference>
<feature type="transmembrane region" description="Helical" evidence="1">
    <location>
        <begin position="38"/>
        <end position="58"/>
    </location>
</feature>
<accession>A0ABY9IHA7</accession>
<evidence type="ECO:0000256" key="1">
    <source>
        <dbReference type="SAM" id="Phobius"/>
    </source>
</evidence>
<keyword evidence="1" id="KW-0472">Membrane</keyword>
<feature type="transmembrane region" description="Helical" evidence="1">
    <location>
        <begin position="146"/>
        <end position="169"/>
    </location>
</feature>
<dbReference type="InterPro" id="IPR021315">
    <property type="entry name" value="Gap/Sap"/>
</dbReference>
<dbReference type="Proteomes" id="UP001235744">
    <property type="component" value="Chromosome"/>
</dbReference>
<proteinExistence type="predicted"/>
<protein>
    <submittedName>
        <fullName evidence="2">GAP family protein</fullName>
    </submittedName>
</protein>
<feature type="transmembrane region" description="Helical" evidence="1">
    <location>
        <begin position="110"/>
        <end position="134"/>
    </location>
</feature>
<keyword evidence="1" id="KW-1133">Transmembrane helix</keyword>
<feature type="transmembrane region" description="Helical" evidence="1">
    <location>
        <begin position="70"/>
        <end position="89"/>
    </location>
</feature>
<evidence type="ECO:0000313" key="2">
    <source>
        <dbReference type="EMBL" id="WLQ54623.1"/>
    </source>
</evidence>
<feature type="transmembrane region" description="Helical" evidence="1">
    <location>
        <begin position="6"/>
        <end position="26"/>
    </location>
</feature>
<keyword evidence="1" id="KW-0812">Transmembrane</keyword>